<dbReference type="Pfam" id="PF12833">
    <property type="entry name" value="HTH_18"/>
    <property type="match status" value="1"/>
</dbReference>
<dbReference type="SMART" id="SM00342">
    <property type="entry name" value="HTH_ARAC"/>
    <property type="match status" value="1"/>
</dbReference>
<dbReference type="PROSITE" id="PS01124">
    <property type="entry name" value="HTH_ARAC_FAMILY_2"/>
    <property type="match status" value="1"/>
</dbReference>
<evidence type="ECO:0000259" key="4">
    <source>
        <dbReference type="PROSITE" id="PS01124"/>
    </source>
</evidence>
<dbReference type="GO" id="GO:0003700">
    <property type="term" value="F:DNA-binding transcription factor activity"/>
    <property type="evidence" value="ECO:0007669"/>
    <property type="project" value="InterPro"/>
</dbReference>
<protein>
    <submittedName>
        <fullName evidence="5">DNA-binding domain-containing protein, AraC-type</fullName>
    </submittedName>
</protein>
<dbReference type="HOGENOM" id="CLU_000445_88_2_10"/>
<proteinExistence type="predicted"/>
<gene>
    <name evidence="5" type="ordered locus">Fleli_3478</name>
</gene>
<dbReference type="STRING" id="880071.Fleli_3478"/>
<dbReference type="GO" id="GO:0043565">
    <property type="term" value="F:sequence-specific DNA binding"/>
    <property type="evidence" value="ECO:0007669"/>
    <property type="project" value="InterPro"/>
</dbReference>
<sequence>MKVYKDINTYFLNSTNLANDYANIFYIRRIAKNIEFVEPADEFWKPHKRDFFEIAILQRSSINIQIGSQTIEKMNNSLAVVSPFQVINYSKVLPNDDYGYIIYFNPSIFTHLNQSYGLQNEFPFFKLHTIPHYQFSEMNFQGILSIAEELYQESRSTALYNLEIVRSLLLTLLYKVKRATQDNEGIVTTNRFDTITSKFEQLILSSNNHFLSVNEYASQMNISPIYLTECVKKATGKSAQKIIIDYKMLYAKTLLHQMNKSVAEVAYELNFNEVANFNQFFKRNMGITATQFRNRAN</sequence>
<dbReference type="InterPro" id="IPR009057">
    <property type="entry name" value="Homeodomain-like_sf"/>
</dbReference>
<dbReference type="eggNOG" id="COG2207">
    <property type="taxonomic scope" value="Bacteria"/>
</dbReference>
<dbReference type="PANTHER" id="PTHR43280:SF32">
    <property type="entry name" value="TRANSCRIPTIONAL REGULATORY PROTEIN"/>
    <property type="match status" value="1"/>
</dbReference>
<dbReference type="InterPro" id="IPR018060">
    <property type="entry name" value="HTH_AraC"/>
</dbReference>
<dbReference type="InterPro" id="IPR018062">
    <property type="entry name" value="HTH_AraC-typ_CS"/>
</dbReference>
<dbReference type="Proteomes" id="UP000006054">
    <property type="component" value="Chromosome"/>
</dbReference>
<dbReference type="RefSeq" id="WP_014799224.1">
    <property type="nucleotide sequence ID" value="NC_018018.1"/>
</dbReference>
<keyword evidence="3" id="KW-0804">Transcription</keyword>
<evidence type="ECO:0000313" key="5">
    <source>
        <dbReference type="EMBL" id="AFM05798.1"/>
    </source>
</evidence>
<dbReference type="SUPFAM" id="SSF51215">
    <property type="entry name" value="Regulatory protein AraC"/>
    <property type="match status" value="1"/>
</dbReference>
<evidence type="ECO:0000256" key="1">
    <source>
        <dbReference type="ARBA" id="ARBA00023015"/>
    </source>
</evidence>
<organism evidence="5 6">
    <name type="scientific">Bernardetia litoralis (strain ATCC 23117 / DSM 6794 / NBRC 15988 / NCIMB 1366 / Fx l1 / Sio-4)</name>
    <name type="common">Flexibacter litoralis</name>
    <dbReference type="NCBI Taxonomy" id="880071"/>
    <lineage>
        <taxon>Bacteria</taxon>
        <taxon>Pseudomonadati</taxon>
        <taxon>Bacteroidota</taxon>
        <taxon>Cytophagia</taxon>
        <taxon>Cytophagales</taxon>
        <taxon>Bernardetiaceae</taxon>
        <taxon>Bernardetia</taxon>
    </lineage>
</organism>
<dbReference type="KEGG" id="fli:Fleli_3478"/>
<dbReference type="EMBL" id="CP003345">
    <property type="protein sequence ID" value="AFM05798.1"/>
    <property type="molecule type" value="Genomic_DNA"/>
</dbReference>
<dbReference type="Gene3D" id="1.10.10.60">
    <property type="entry name" value="Homeodomain-like"/>
    <property type="match status" value="1"/>
</dbReference>
<evidence type="ECO:0000256" key="3">
    <source>
        <dbReference type="ARBA" id="ARBA00023163"/>
    </source>
</evidence>
<dbReference type="InterPro" id="IPR037923">
    <property type="entry name" value="HTH-like"/>
</dbReference>
<feature type="domain" description="HTH araC/xylS-type" evidence="4">
    <location>
        <begin position="197"/>
        <end position="295"/>
    </location>
</feature>
<reference evidence="6" key="1">
    <citation type="submission" date="2012-06" db="EMBL/GenBank/DDBJ databases">
        <title>The complete genome of Flexibacter litoralis DSM 6794.</title>
        <authorList>
            <person name="Lucas S."/>
            <person name="Copeland A."/>
            <person name="Lapidus A."/>
            <person name="Glavina del Rio T."/>
            <person name="Dalin E."/>
            <person name="Tice H."/>
            <person name="Bruce D."/>
            <person name="Goodwin L."/>
            <person name="Pitluck S."/>
            <person name="Peters L."/>
            <person name="Ovchinnikova G."/>
            <person name="Lu M."/>
            <person name="Kyrpides N."/>
            <person name="Mavromatis K."/>
            <person name="Ivanova N."/>
            <person name="Brettin T."/>
            <person name="Detter J.C."/>
            <person name="Han C."/>
            <person name="Larimer F."/>
            <person name="Land M."/>
            <person name="Hauser L."/>
            <person name="Markowitz V."/>
            <person name="Cheng J.-F."/>
            <person name="Hugenholtz P."/>
            <person name="Woyke T."/>
            <person name="Wu D."/>
            <person name="Spring S."/>
            <person name="Lang E."/>
            <person name="Kopitz M."/>
            <person name="Brambilla E."/>
            <person name="Klenk H.-P."/>
            <person name="Eisen J.A."/>
        </authorList>
    </citation>
    <scope>NUCLEOTIDE SEQUENCE [LARGE SCALE GENOMIC DNA]</scope>
    <source>
        <strain evidence="6">ATCC 23117 / DSM 6794 / NBRC 15988 / NCIMB 1366 / Sio-4</strain>
    </source>
</reference>
<keyword evidence="2 5" id="KW-0238">DNA-binding</keyword>
<accession>I4APB3</accession>
<evidence type="ECO:0000256" key="2">
    <source>
        <dbReference type="ARBA" id="ARBA00023125"/>
    </source>
</evidence>
<dbReference type="PANTHER" id="PTHR43280">
    <property type="entry name" value="ARAC-FAMILY TRANSCRIPTIONAL REGULATOR"/>
    <property type="match status" value="1"/>
</dbReference>
<dbReference type="OrthoDB" id="9793451at2"/>
<dbReference type="SUPFAM" id="SSF46689">
    <property type="entry name" value="Homeodomain-like"/>
    <property type="match status" value="1"/>
</dbReference>
<evidence type="ECO:0000313" key="6">
    <source>
        <dbReference type="Proteomes" id="UP000006054"/>
    </source>
</evidence>
<keyword evidence="1" id="KW-0805">Transcription regulation</keyword>
<dbReference type="PROSITE" id="PS00041">
    <property type="entry name" value="HTH_ARAC_FAMILY_1"/>
    <property type="match status" value="1"/>
</dbReference>
<dbReference type="AlphaFoldDB" id="I4APB3"/>
<name>I4APB3_BERLS</name>
<keyword evidence="6" id="KW-1185">Reference proteome</keyword>